<evidence type="ECO:0000313" key="4">
    <source>
        <dbReference type="Proteomes" id="UP000597507"/>
    </source>
</evidence>
<dbReference type="InterPro" id="IPR006115">
    <property type="entry name" value="6PGDH_NADP-bd"/>
</dbReference>
<comment type="caution">
    <text evidence="3">The sequence shown here is derived from an EMBL/GenBank/DDBJ whole genome shotgun (WGS) entry which is preliminary data.</text>
</comment>
<sequence length="288" mass="29919">MTQPPLAVTVVAQGAMGAGVGRRLARNGVEVRTSLAGRSRASAERAAAAGMRDVEDAALVAVPIVLSIVPPSEAVATVERFAAICRRTGARPLYADLNAVSPETAARVAGIAEAAGMAFADGGIIGGPPREDGYNPAIYVSGAEAPRLAVLRERGGLDIRLIEGPVGAASALKMSYAGITKGLTALASTMMLAATRAGAAEALHAELSQSQPQLLAWFGRMVPSMYAKAYRWAGEMEEIADFIGRDRAESAIYDGAARLYERLAADEAGERREIAALEAFLQRGAKPG</sequence>
<dbReference type="InterPro" id="IPR013328">
    <property type="entry name" value="6PGD_dom2"/>
</dbReference>
<dbReference type="Gene3D" id="1.10.1040.10">
    <property type="entry name" value="N-(1-d-carboxylethyl)-l-norvaline Dehydrogenase, domain 2"/>
    <property type="match status" value="1"/>
</dbReference>
<proteinExistence type="predicted"/>
<organism evidence="3 4">
    <name type="scientific">Caldovatus sediminis</name>
    <dbReference type="NCBI Taxonomy" id="2041189"/>
    <lineage>
        <taxon>Bacteria</taxon>
        <taxon>Pseudomonadati</taxon>
        <taxon>Pseudomonadota</taxon>
        <taxon>Alphaproteobacteria</taxon>
        <taxon>Acetobacterales</taxon>
        <taxon>Roseomonadaceae</taxon>
        <taxon>Caldovatus</taxon>
    </lineage>
</organism>
<evidence type="ECO:0000259" key="2">
    <source>
        <dbReference type="Pfam" id="PF09130"/>
    </source>
</evidence>
<dbReference type="Gene3D" id="3.40.50.720">
    <property type="entry name" value="NAD(P)-binding Rossmann-like Domain"/>
    <property type="match status" value="1"/>
</dbReference>
<dbReference type="GO" id="GO:0050661">
    <property type="term" value="F:NADP binding"/>
    <property type="evidence" value="ECO:0007669"/>
    <property type="project" value="InterPro"/>
</dbReference>
<evidence type="ECO:0000259" key="1">
    <source>
        <dbReference type="Pfam" id="PF03446"/>
    </source>
</evidence>
<dbReference type="Proteomes" id="UP000597507">
    <property type="component" value="Unassembled WGS sequence"/>
</dbReference>
<gene>
    <name evidence="3" type="ORF">GCM10010964_34900</name>
</gene>
<name>A0A8J2ZEA0_9PROT</name>
<accession>A0A8J2ZEA0</accession>
<dbReference type="SUPFAM" id="SSF48179">
    <property type="entry name" value="6-phosphogluconate dehydrogenase C-terminal domain-like"/>
    <property type="match status" value="1"/>
</dbReference>
<protein>
    <submittedName>
        <fullName evidence="3">6-phosphogluconate dehydrogenase</fullName>
    </submittedName>
</protein>
<dbReference type="RefSeq" id="WP_188902579.1">
    <property type="nucleotide sequence ID" value="NZ_BMKS01000013.1"/>
</dbReference>
<dbReference type="Pfam" id="PF09130">
    <property type="entry name" value="DUF1932"/>
    <property type="match status" value="1"/>
</dbReference>
<dbReference type="InterPro" id="IPR036291">
    <property type="entry name" value="NAD(P)-bd_dom_sf"/>
</dbReference>
<reference evidence="3 4" key="1">
    <citation type="journal article" date="2014" name="Int. J. Syst. Evol. Microbiol.">
        <title>Complete genome sequence of Corynebacterium casei LMG S-19264T (=DSM 44701T), isolated from a smear-ripened cheese.</title>
        <authorList>
            <consortium name="US DOE Joint Genome Institute (JGI-PGF)"/>
            <person name="Walter F."/>
            <person name="Albersmeier A."/>
            <person name="Kalinowski J."/>
            <person name="Ruckert C."/>
        </authorList>
    </citation>
    <scope>NUCLEOTIDE SEQUENCE [LARGE SCALE GENOMIC DNA]</scope>
    <source>
        <strain evidence="3 4">CGMCC 1.16330</strain>
    </source>
</reference>
<evidence type="ECO:0000313" key="3">
    <source>
        <dbReference type="EMBL" id="GGG44508.1"/>
    </source>
</evidence>
<keyword evidence="4" id="KW-1185">Reference proteome</keyword>
<dbReference type="InterPro" id="IPR015814">
    <property type="entry name" value="Pgluconate_DH_NAD-bd_C"/>
</dbReference>
<dbReference type="Pfam" id="PF03446">
    <property type="entry name" value="NAD_binding_2"/>
    <property type="match status" value="1"/>
</dbReference>
<dbReference type="EMBL" id="BMKS01000013">
    <property type="protein sequence ID" value="GGG44508.1"/>
    <property type="molecule type" value="Genomic_DNA"/>
</dbReference>
<dbReference type="InterPro" id="IPR008927">
    <property type="entry name" value="6-PGluconate_DH-like_C_sf"/>
</dbReference>
<feature type="domain" description="Phosphogluconate dehydrogenase NAD-binding putative C-terminal" evidence="2">
    <location>
        <begin position="194"/>
        <end position="263"/>
    </location>
</feature>
<feature type="domain" description="6-phosphogluconate dehydrogenase NADP-binding" evidence="1">
    <location>
        <begin position="9"/>
        <end position="131"/>
    </location>
</feature>
<dbReference type="AlphaFoldDB" id="A0A8J2ZEA0"/>
<dbReference type="SUPFAM" id="SSF51735">
    <property type="entry name" value="NAD(P)-binding Rossmann-fold domains"/>
    <property type="match status" value="1"/>
</dbReference>